<dbReference type="Gene3D" id="3.30.1330.60">
    <property type="entry name" value="OmpA-like domain"/>
    <property type="match status" value="1"/>
</dbReference>
<comment type="subcellular location">
    <subcellularLocation>
        <location evidence="1">Cell outer membrane</location>
    </subcellularLocation>
</comment>
<dbReference type="SUPFAM" id="SSF103088">
    <property type="entry name" value="OmpA-like"/>
    <property type="match status" value="1"/>
</dbReference>
<protein>
    <submittedName>
        <fullName evidence="7">Outer membrane protein OmpA</fullName>
    </submittedName>
</protein>
<evidence type="ECO:0000259" key="6">
    <source>
        <dbReference type="PROSITE" id="PS51123"/>
    </source>
</evidence>
<sequence>MATWAAPAAIALAASIGLAPAAPDDTVYDIVAPIEDIVAVYEEIDNAATTATAADGQEIRLAADVNFDKDSAALTARAGEILSAATSQWKERTIETISVVGHTDSVQGAVDNQQLSNDRAAAVAAALKDALGEVTITAAGKGATVPIAKECGSAEEVEAARALNRRVDILVTFADEAP</sequence>
<dbReference type="OrthoDB" id="5166631at2"/>
<dbReference type="PANTHER" id="PTHR30329">
    <property type="entry name" value="STATOR ELEMENT OF FLAGELLAR MOTOR COMPLEX"/>
    <property type="match status" value="1"/>
</dbReference>
<dbReference type="AlphaFoldDB" id="A0A1H4C4W5"/>
<keyword evidence="5" id="KW-0732">Signal</keyword>
<dbReference type="InterPro" id="IPR036737">
    <property type="entry name" value="OmpA-like_sf"/>
</dbReference>
<gene>
    <name evidence="7" type="ORF">SAMN02910418_01874</name>
</gene>
<evidence type="ECO:0000256" key="5">
    <source>
        <dbReference type="SAM" id="SignalP"/>
    </source>
</evidence>
<keyword evidence="3" id="KW-0998">Cell outer membrane</keyword>
<dbReference type="InterPro" id="IPR006665">
    <property type="entry name" value="OmpA-like"/>
</dbReference>
<dbReference type="PRINTS" id="PR01021">
    <property type="entry name" value="OMPADOMAIN"/>
</dbReference>
<feature type="signal peptide" evidence="5">
    <location>
        <begin position="1"/>
        <end position="21"/>
    </location>
</feature>
<dbReference type="RefSeq" id="WP_092565238.1">
    <property type="nucleotide sequence ID" value="NZ_FNQV01000011.1"/>
</dbReference>
<evidence type="ECO:0000256" key="3">
    <source>
        <dbReference type="ARBA" id="ARBA00023237"/>
    </source>
</evidence>
<evidence type="ECO:0000313" key="7">
    <source>
        <dbReference type="EMBL" id="SEA55408.1"/>
    </source>
</evidence>
<dbReference type="InterPro" id="IPR050330">
    <property type="entry name" value="Bact_OuterMem_StrucFunc"/>
</dbReference>
<dbReference type="Proteomes" id="UP000199288">
    <property type="component" value="Unassembled WGS sequence"/>
</dbReference>
<evidence type="ECO:0000256" key="2">
    <source>
        <dbReference type="ARBA" id="ARBA00023136"/>
    </source>
</evidence>
<feature type="chain" id="PRO_5039406501" evidence="5">
    <location>
        <begin position="22"/>
        <end position="178"/>
    </location>
</feature>
<evidence type="ECO:0000256" key="4">
    <source>
        <dbReference type="PROSITE-ProRule" id="PRU00473"/>
    </source>
</evidence>
<dbReference type="GO" id="GO:0009279">
    <property type="term" value="C:cell outer membrane"/>
    <property type="evidence" value="ECO:0007669"/>
    <property type="project" value="UniProtKB-SubCell"/>
</dbReference>
<dbReference type="EMBL" id="FNQV01000011">
    <property type="protein sequence ID" value="SEA55408.1"/>
    <property type="molecule type" value="Genomic_DNA"/>
</dbReference>
<evidence type="ECO:0000256" key="1">
    <source>
        <dbReference type="ARBA" id="ARBA00004442"/>
    </source>
</evidence>
<keyword evidence="8" id="KW-1185">Reference proteome</keyword>
<dbReference type="PROSITE" id="PS51123">
    <property type="entry name" value="OMPA_2"/>
    <property type="match status" value="1"/>
</dbReference>
<dbReference type="PANTHER" id="PTHR30329:SF21">
    <property type="entry name" value="LIPOPROTEIN YIAD-RELATED"/>
    <property type="match status" value="1"/>
</dbReference>
<feature type="domain" description="OmpA-like" evidence="6">
    <location>
        <begin position="54"/>
        <end position="175"/>
    </location>
</feature>
<dbReference type="Pfam" id="PF00691">
    <property type="entry name" value="OmpA"/>
    <property type="match status" value="1"/>
</dbReference>
<dbReference type="CDD" id="cd07185">
    <property type="entry name" value="OmpA_C-like"/>
    <property type="match status" value="1"/>
</dbReference>
<organism evidence="7 8">
    <name type="scientific">Bowdeniella nasicola</name>
    <dbReference type="NCBI Taxonomy" id="208480"/>
    <lineage>
        <taxon>Bacteria</taxon>
        <taxon>Bacillati</taxon>
        <taxon>Actinomycetota</taxon>
        <taxon>Actinomycetes</taxon>
        <taxon>Actinomycetales</taxon>
        <taxon>Actinomycetaceae</taxon>
        <taxon>Bowdeniella</taxon>
    </lineage>
</organism>
<proteinExistence type="predicted"/>
<dbReference type="InterPro" id="IPR006664">
    <property type="entry name" value="OMP_bac"/>
</dbReference>
<evidence type="ECO:0000313" key="8">
    <source>
        <dbReference type="Proteomes" id="UP000199288"/>
    </source>
</evidence>
<reference evidence="8" key="1">
    <citation type="submission" date="2016-10" db="EMBL/GenBank/DDBJ databases">
        <authorList>
            <person name="Varghese N."/>
            <person name="Submissions S."/>
        </authorList>
    </citation>
    <scope>NUCLEOTIDE SEQUENCE [LARGE SCALE GENOMIC DNA]</scope>
    <source>
        <strain evidence="8">KPR-1</strain>
    </source>
</reference>
<accession>A0A1H4C4W5</accession>
<keyword evidence="2 4" id="KW-0472">Membrane</keyword>
<name>A0A1H4C4W5_9ACTO</name>